<evidence type="ECO:0000256" key="1">
    <source>
        <dbReference type="ARBA" id="ARBA00023239"/>
    </source>
</evidence>
<dbReference type="InterPro" id="IPR032466">
    <property type="entry name" value="Metal_Hydrolase"/>
</dbReference>
<evidence type="ECO:0000313" key="4">
    <source>
        <dbReference type="Proteomes" id="UP001499843"/>
    </source>
</evidence>
<comment type="caution">
    <text evidence="3">The sequence shown here is derived from an EMBL/GenBank/DDBJ whole genome shotgun (WGS) entry which is preliminary data.</text>
</comment>
<dbReference type="Gene3D" id="3.20.20.140">
    <property type="entry name" value="Metal-dependent hydrolases"/>
    <property type="match status" value="2"/>
</dbReference>
<feature type="domain" description="Amidohydrolase-related" evidence="2">
    <location>
        <begin position="7"/>
        <end position="129"/>
    </location>
</feature>
<name>A0ABN3CSR1_9ACTN</name>
<dbReference type="Pfam" id="PF04909">
    <property type="entry name" value="Amidohydro_2"/>
    <property type="match status" value="2"/>
</dbReference>
<sequence length="278" mass="29732">MDRPGRIDTHQHIVPPFYASWLSDQDITAGGLPIPGWSRDDALAVMDGNGITTAIVSVSTPGVYVGDGTAARAMAQRVNEFTAEVVKDRPDRFGFFATLTLPDVPGAIAEAEHAFEVLGADGPSTLPAPPLPGIPPYAADFLLDTTRAAINLVRGAVFDRHPNLKIILSHAGGFLPYAAERIATSFEMSRFEGLMADLGRFFFDTALSASPSALPTLLQFADPTRITFGSDWPYASAETAAHFTTNLTAYPLEEGLRTAIDRGNAEALFPRLAGRSGR</sequence>
<evidence type="ECO:0000313" key="3">
    <source>
        <dbReference type="EMBL" id="GAA2212506.1"/>
    </source>
</evidence>
<dbReference type="InterPro" id="IPR032465">
    <property type="entry name" value="ACMSD"/>
</dbReference>
<evidence type="ECO:0000259" key="2">
    <source>
        <dbReference type="Pfam" id="PF04909"/>
    </source>
</evidence>
<dbReference type="InterPro" id="IPR006680">
    <property type="entry name" value="Amidohydro-rel"/>
</dbReference>
<proteinExistence type="predicted"/>
<dbReference type="EMBL" id="BAAAQX010000027">
    <property type="protein sequence ID" value="GAA2212506.1"/>
    <property type="molecule type" value="Genomic_DNA"/>
</dbReference>
<protein>
    <submittedName>
        <fullName evidence="3">Amidohydrolase family protein</fullName>
    </submittedName>
</protein>
<dbReference type="SUPFAM" id="SSF51556">
    <property type="entry name" value="Metallo-dependent hydrolases"/>
    <property type="match status" value="1"/>
</dbReference>
<keyword evidence="1" id="KW-0456">Lyase</keyword>
<reference evidence="3 4" key="1">
    <citation type="journal article" date="2019" name="Int. J. Syst. Evol. Microbiol.">
        <title>The Global Catalogue of Microorganisms (GCM) 10K type strain sequencing project: providing services to taxonomists for standard genome sequencing and annotation.</title>
        <authorList>
            <consortium name="The Broad Institute Genomics Platform"/>
            <consortium name="The Broad Institute Genome Sequencing Center for Infectious Disease"/>
            <person name="Wu L."/>
            <person name="Ma J."/>
        </authorList>
    </citation>
    <scope>NUCLEOTIDE SEQUENCE [LARGE SCALE GENOMIC DNA]</scope>
    <source>
        <strain evidence="3 4">JCM 16114</strain>
    </source>
</reference>
<keyword evidence="4" id="KW-1185">Reference proteome</keyword>
<accession>A0ABN3CSR1</accession>
<dbReference type="PANTHER" id="PTHR21240">
    <property type="entry name" value="2-AMINO-3-CARBOXYLMUCONATE-6-SEMIALDEHYDE DECARBOXYLASE"/>
    <property type="match status" value="1"/>
</dbReference>
<gene>
    <name evidence="3" type="ORF">GCM10009850_079680</name>
</gene>
<feature type="domain" description="Amidohydrolase-related" evidence="2">
    <location>
        <begin position="145"/>
        <end position="270"/>
    </location>
</feature>
<dbReference type="RefSeq" id="WP_344487085.1">
    <property type="nucleotide sequence ID" value="NZ_BAAAQX010000027.1"/>
</dbReference>
<dbReference type="PANTHER" id="PTHR21240:SF28">
    <property type="entry name" value="ISO-OROTATE DECARBOXYLASE (EUROFUNG)"/>
    <property type="match status" value="1"/>
</dbReference>
<organism evidence="3 4">
    <name type="scientific">Nonomuraea monospora</name>
    <dbReference type="NCBI Taxonomy" id="568818"/>
    <lineage>
        <taxon>Bacteria</taxon>
        <taxon>Bacillati</taxon>
        <taxon>Actinomycetota</taxon>
        <taxon>Actinomycetes</taxon>
        <taxon>Streptosporangiales</taxon>
        <taxon>Streptosporangiaceae</taxon>
        <taxon>Nonomuraea</taxon>
    </lineage>
</organism>
<dbReference type="Proteomes" id="UP001499843">
    <property type="component" value="Unassembled WGS sequence"/>
</dbReference>